<reference evidence="2" key="2">
    <citation type="journal article" date="2020" name="Nat. Commun.">
        <title>Large-scale genome sequencing of mycorrhizal fungi provides insights into the early evolution of symbiotic traits.</title>
        <authorList>
            <person name="Miyauchi S."/>
            <person name="Kiss E."/>
            <person name="Kuo A."/>
            <person name="Drula E."/>
            <person name="Kohler A."/>
            <person name="Sanchez-Garcia M."/>
            <person name="Morin E."/>
            <person name="Andreopoulos B."/>
            <person name="Barry K.W."/>
            <person name="Bonito G."/>
            <person name="Buee M."/>
            <person name="Carver A."/>
            <person name="Chen C."/>
            <person name="Cichocki N."/>
            <person name="Clum A."/>
            <person name="Culley D."/>
            <person name="Crous P.W."/>
            <person name="Fauchery L."/>
            <person name="Girlanda M."/>
            <person name="Hayes R.D."/>
            <person name="Keri Z."/>
            <person name="LaButti K."/>
            <person name="Lipzen A."/>
            <person name="Lombard V."/>
            <person name="Magnuson J."/>
            <person name="Maillard F."/>
            <person name="Murat C."/>
            <person name="Nolan M."/>
            <person name="Ohm R.A."/>
            <person name="Pangilinan J."/>
            <person name="Pereira M.F."/>
            <person name="Perotto S."/>
            <person name="Peter M."/>
            <person name="Pfister S."/>
            <person name="Riley R."/>
            <person name="Sitrit Y."/>
            <person name="Stielow J.B."/>
            <person name="Szollosi G."/>
            <person name="Zifcakova L."/>
            <person name="Stursova M."/>
            <person name="Spatafora J.W."/>
            <person name="Tedersoo L."/>
            <person name="Vaario L.M."/>
            <person name="Yamada A."/>
            <person name="Yan M."/>
            <person name="Wang P."/>
            <person name="Xu J."/>
            <person name="Bruns T."/>
            <person name="Baldrian P."/>
            <person name="Vilgalys R."/>
            <person name="Dunand C."/>
            <person name="Henrissat B."/>
            <person name="Grigoriev I.V."/>
            <person name="Hibbett D."/>
            <person name="Nagy L.G."/>
            <person name="Martin F.M."/>
        </authorList>
    </citation>
    <scope>NUCLEOTIDE SEQUENCE</scope>
    <source>
        <strain evidence="2">BED1</strain>
    </source>
</reference>
<reference evidence="2" key="1">
    <citation type="submission" date="2019-10" db="EMBL/GenBank/DDBJ databases">
        <authorList>
            <consortium name="DOE Joint Genome Institute"/>
            <person name="Kuo A."/>
            <person name="Miyauchi S."/>
            <person name="Kiss E."/>
            <person name="Drula E."/>
            <person name="Kohler A."/>
            <person name="Sanchez-Garcia M."/>
            <person name="Andreopoulos B."/>
            <person name="Barry K.W."/>
            <person name="Bonito G."/>
            <person name="Buee M."/>
            <person name="Carver A."/>
            <person name="Chen C."/>
            <person name="Cichocki N."/>
            <person name="Clum A."/>
            <person name="Culley D."/>
            <person name="Crous P.W."/>
            <person name="Fauchery L."/>
            <person name="Girlanda M."/>
            <person name="Hayes R."/>
            <person name="Keri Z."/>
            <person name="LaButti K."/>
            <person name="Lipzen A."/>
            <person name="Lombard V."/>
            <person name="Magnuson J."/>
            <person name="Maillard F."/>
            <person name="Morin E."/>
            <person name="Murat C."/>
            <person name="Nolan M."/>
            <person name="Ohm R."/>
            <person name="Pangilinan J."/>
            <person name="Pereira M."/>
            <person name="Perotto S."/>
            <person name="Peter M."/>
            <person name="Riley R."/>
            <person name="Sitrit Y."/>
            <person name="Stielow B."/>
            <person name="Szollosi G."/>
            <person name="Zifcakova L."/>
            <person name="Stursova M."/>
            <person name="Spatafora J.W."/>
            <person name="Tedersoo L."/>
            <person name="Vaario L.-M."/>
            <person name="Yamada A."/>
            <person name="Yan M."/>
            <person name="Wang P."/>
            <person name="Xu J."/>
            <person name="Bruns T."/>
            <person name="Baldrian P."/>
            <person name="Vilgalys R."/>
            <person name="Henrissat B."/>
            <person name="Grigoriev I.V."/>
            <person name="Hibbett D."/>
            <person name="Nagy L.G."/>
            <person name="Martin F.M."/>
        </authorList>
    </citation>
    <scope>NUCLEOTIDE SEQUENCE</scope>
    <source>
        <strain evidence="2">BED1</strain>
    </source>
</reference>
<comment type="caution">
    <text evidence="2">The sequence shown here is derived from an EMBL/GenBank/DDBJ whole genome shotgun (WGS) entry which is preliminary data.</text>
</comment>
<dbReference type="AlphaFoldDB" id="A0AAD4BA63"/>
<evidence type="ECO:0000256" key="1">
    <source>
        <dbReference type="SAM" id="MobiDB-lite"/>
    </source>
</evidence>
<name>A0AAD4BA63_BOLED</name>
<accession>A0AAD4BA63</accession>
<sequence length="81" mass="9206">MAMDDSDYEDELVDEYHDEPNRASSGKRAKPGGYQLTNVLPLPRATTYSTQALYDQIHAGDIDLEPEYQRGTSCHHITHLR</sequence>
<evidence type="ECO:0000313" key="2">
    <source>
        <dbReference type="EMBL" id="KAF8414544.1"/>
    </source>
</evidence>
<organism evidence="2 3">
    <name type="scientific">Boletus edulis BED1</name>
    <dbReference type="NCBI Taxonomy" id="1328754"/>
    <lineage>
        <taxon>Eukaryota</taxon>
        <taxon>Fungi</taxon>
        <taxon>Dikarya</taxon>
        <taxon>Basidiomycota</taxon>
        <taxon>Agaricomycotina</taxon>
        <taxon>Agaricomycetes</taxon>
        <taxon>Agaricomycetidae</taxon>
        <taxon>Boletales</taxon>
        <taxon>Boletineae</taxon>
        <taxon>Boletaceae</taxon>
        <taxon>Boletoideae</taxon>
        <taxon>Boletus</taxon>
    </lineage>
</organism>
<dbReference type="Proteomes" id="UP001194468">
    <property type="component" value="Unassembled WGS sequence"/>
</dbReference>
<keyword evidence="3" id="KW-1185">Reference proteome</keyword>
<gene>
    <name evidence="2" type="ORF">L210DRAFT_3658943</name>
</gene>
<feature type="region of interest" description="Disordered" evidence="1">
    <location>
        <begin position="1"/>
        <end position="35"/>
    </location>
</feature>
<feature type="compositionally biased region" description="Acidic residues" evidence="1">
    <location>
        <begin position="1"/>
        <end position="13"/>
    </location>
</feature>
<protein>
    <submittedName>
        <fullName evidence="2">Uncharacterized protein</fullName>
    </submittedName>
</protein>
<dbReference type="EMBL" id="WHUW01000489">
    <property type="protein sequence ID" value="KAF8414544.1"/>
    <property type="molecule type" value="Genomic_DNA"/>
</dbReference>
<evidence type="ECO:0000313" key="3">
    <source>
        <dbReference type="Proteomes" id="UP001194468"/>
    </source>
</evidence>
<proteinExistence type="predicted"/>